<proteinExistence type="predicted"/>
<dbReference type="RefSeq" id="WP_379785367.1">
    <property type="nucleotide sequence ID" value="NZ_JBHSMU010000015.1"/>
</dbReference>
<comment type="caution">
    <text evidence="1">The sequence shown here is derived from an EMBL/GenBank/DDBJ whole genome shotgun (WGS) entry which is preliminary data.</text>
</comment>
<name>A0ABW0L881_9BURK</name>
<protein>
    <submittedName>
        <fullName evidence="1">Uncharacterized protein</fullName>
    </submittedName>
</protein>
<sequence length="108" mass="11339">MASKVTLTLTWGQDTAVLTLLDVLGLGNTWTCDPTDFLSKGTGKWAQGLASLPVVLSDVTDKISVLHIYSLDMFNPEVGDDGNDAIASGDGGTVGDQQVVKWIVDSVA</sequence>
<dbReference type="Proteomes" id="UP001596050">
    <property type="component" value="Unassembled WGS sequence"/>
</dbReference>
<evidence type="ECO:0000313" key="2">
    <source>
        <dbReference type="Proteomes" id="UP001596050"/>
    </source>
</evidence>
<reference evidence="2" key="1">
    <citation type="journal article" date="2019" name="Int. J. Syst. Evol. Microbiol.">
        <title>The Global Catalogue of Microorganisms (GCM) 10K type strain sequencing project: providing services to taxonomists for standard genome sequencing and annotation.</title>
        <authorList>
            <consortium name="The Broad Institute Genomics Platform"/>
            <consortium name="The Broad Institute Genome Sequencing Center for Infectious Disease"/>
            <person name="Wu L."/>
            <person name="Ma J."/>
        </authorList>
    </citation>
    <scope>NUCLEOTIDE SEQUENCE [LARGE SCALE GENOMIC DNA]</scope>
    <source>
        <strain evidence="2">KACC 12649</strain>
    </source>
</reference>
<accession>A0ABW0L881</accession>
<evidence type="ECO:0000313" key="1">
    <source>
        <dbReference type="EMBL" id="MFC5461919.1"/>
    </source>
</evidence>
<keyword evidence="2" id="KW-1185">Reference proteome</keyword>
<gene>
    <name evidence="1" type="ORF">ACFPN5_19070</name>
</gene>
<organism evidence="1 2">
    <name type="scientific">Massilia niabensis</name>
    <dbReference type="NCBI Taxonomy" id="544910"/>
    <lineage>
        <taxon>Bacteria</taxon>
        <taxon>Pseudomonadati</taxon>
        <taxon>Pseudomonadota</taxon>
        <taxon>Betaproteobacteria</taxon>
        <taxon>Burkholderiales</taxon>
        <taxon>Oxalobacteraceae</taxon>
        <taxon>Telluria group</taxon>
        <taxon>Massilia</taxon>
    </lineage>
</organism>
<dbReference type="EMBL" id="JBHSMU010000015">
    <property type="protein sequence ID" value="MFC5461919.1"/>
    <property type="molecule type" value="Genomic_DNA"/>
</dbReference>